<dbReference type="EMBL" id="JAYWLU010000008">
    <property type="protein sequence ID" value="MEX3594856.1"/>
    <property type="molecule type" value="Genomic_DNA"/>
</dbReference>
<gene>
    <name evidence="1" type="ORF">VVR66_09040</name>
</gene>
<name>A0ABV3V4N0_9MICC</name>
<comment type="caution">
    <text evidence="1">The sequence shown here is derived from an EMBL/GenBank/DDBJ whole genome shotgun (WGS) entry which is preliminary data.</text>
</comment>
<accession>A0ABV3V4N0</accession>
<protein>
    <submittedName>
        <fullName evidence="1">Uncharacterized protein</fullName>
    </submittedName>
</protein>
<dbReference type="RefSeq" id="WP_129699595.1">
    <property type="nucleotide sequence ID" value="NZ_JAYWLT010000004.1"/>
</dbReference>
<sequence length="69" mass="7124">MNSPHAISRIHADQTGSLTSFKRALAAALIACSLLFTLGGPTLSAQQGPAEKGPGSVLCRYVPQLCGGW</sequence>
<keyword evidence="2" id="KW-1185">Reference proteome</keyword>
<proteinExistence type="predicted"/>
<organism evidence="1 2">
    <name type="scientific">Kocuria carniphila</name>
    <dbReference type="NCBI Taxonomy" id="262208"/>
    <lineage>
        <taxon>Bacteria</taxon>
        <taxon>Bacillati</taxon>
        <taxon>Actinomycetota</taxon>
        <taxon>Actinomycetes</taxon>
        <taxon>Micrococcales</taxon>
        <taxon>Micrococcaceae</taxon>
        <taxon>Kocuria</taxon>
    </lineage>
</organism>
<reference evidence="1 2" key="1">
    <citation type="journal article" date="2024" name="Fungal Genet. Biol.">
        <title>The porcine skin microbiome exhibits broad fungal antagonism.</title>
        <authorList>
            <person name="De La Cruz K.F."/>
            <person name="Townsend E.C."/>
            <person name="Alex Cheong J.Z."/>
            <person name="Salamzade R."/>
            <person name="Liu A."/>
            <person name="Sandstrom S."/>
            <person name="Davila E."/>
            <person name="Huang L."/>
            <person name="Xu K.H."/>
            <person name="Wu S.Y."/>
            <person name="Meudt J.J."/>
            <person name="Shanmuganayagam D."/>
            <person name="Gibson A.L.F."/>
            <person name="Kalan L.R."/>
        </authorList>
    </citation>
    <scope>NUCLEOTIDE SEQUENCE [LARGE SCALE GENOMIC DNA]</scope>
    <source>
        <strain evidence="1 2">LK2625</strain>
    </source>
</reference>
<evidence type="ECO:0000313" key="1">
    <source>
        <dbReference type="EMBL" id="MEX3594856.1"/>
    </source>
</evidence>
<dbReference type="Proteomes" id="UP001558481">
    <property type="component" value="Unassembled WGS sequence"/>
</dbReference>
<evidence type="ECO:0000313" key="2">
    <source>
        <dbReference type="Proteomes" id="UP001558481"/>
    </source>
</evidence>